<dbReference type="GO" id="GO:0022857">
    <property type="term" value="F:transmembrane transporter activity"/>
    <property type="evidence" value="ECO:0007669"/>
    <property type="project" value="InterPro"/>
</dbReference>
<comment type="caution">
    <text evidence="8">The sequence shown here is derived from an EMBL/GenBank/DDBJ whole genome shotgun (WGS) entry which is preliminary data.</text>
</comment>
<keyword evidence="7" id="KW-0813">Transport</keyword>
<keyword evidence="3" id="KW-1003">Cell membrane</keyword>
<dbReference type="GO" id="GO:0015031">
    <property type="term" value="P:protein transport"/>
    <property type="evidence" value="ECO:0007669"/>
    <property type="project" value="UniProtKB-KW"/>
</dbReference>
<protein>
    <recommendedName>
        <fullName evidence="10">Biopolymer transporter ExbD</fullName>
    </recommendedName>
</protein>
<evidence type="ECO:0008006" key="10">
    <source>
        <dbReference type="Google" id="ProtNLM"/>
    </source>
</evidence>
<dbReference type="PANTHER" id="PTHR30558">
    <property type="entry name" value="EXBD MEMBRANE COMPONENT OF PMF-DRIVEN MACROMOLECULE IMPORT SYSTEM"/>
    <property type="match status" value="1"/>
</dbReference>
<sequence length="169" mass="18908">MAELNTSEKSSSKTKKMSKKVDLTAMVDLAFLLITFFMLTTTLSKPTAMNIIMPFGDEPSPVKLSNTLTLCLGANNKLAWYSGTNENPDNFDVTNFDKNGIRSVLINRSKNILQQTGKNLMVLVKPSNHSQYKNLVDIIDELNITKIPSYAIVDITKEDISRLEKKGIY</sequence>
<proteinExistence type="inferred from homology"/>
<keyword evidence="4 7" id="KW-0812">Transmembrane</keyword>
<evidence type="ECO:0000256" key="5">
    <source>
        <dbReference type="ARBA" id="ARBA00022989"/>
    </source>
</evidence>
<evidence type="ECO:0000256" key="1">
    <source>
        <dbReference type="ARBA" id="ARBA00004162"/>
    </source>
</evidence>
<accession>A0A179DMJ3</accession>
<dbReference type="Pfam" id="PF02472">
    <property type="entry name" value="ExbD"/>
    <property type="match status" value="1"/>
</dbReference>
<name>A0A179DMJ3_9SPHI</name>
<keyword evidence="9" id="KW-1185">Reference proteome</keyword>
<dbReference type="GO" id="GO:0005886">
    <property type="term" value="C:plasma membrane"/>
    <property type="evidence" value="ECO:0007669"/>
    <property type="project" value="UniProtKB-SubCell"/>
</dbReference>
<comment type="subcellular location">
    <subcellularLocation>
        <location evidence="1">Cell membrane</location>
        <topology evidence="1">Single-pass membrane protein</topology>
    </subcellularLocation>
    <subcellularLocation>
        <location evidence="7">Cell membrane</location>
        <topology evidence="7">Single-pass type II membrane protein</topology>
    </subcellularLocation>
</comment>
<dbReference type="Proteomes" id="UP000078459">
    <property type="component" value="Unassembled WGS sequence"/>
</dbReference>
<dbReference type="OrthoDB" id="952702at2"/>
<dbReference type="PANTHER" id="PTHR30558:SF3">
    <property type="entry name" value="BIOPOLYMER TRANSPORT PROTEIN EXBD-RELATED"/>
    <property type="match status" value="1"/>
</dbReference>
<evidence type="ECO:0000256" key="3">
    <source>
        <dbReference type="ARBA" id="ARBA00022475"/>
    </source>
</evidence>
<organism evidence="8 9">
    <name type="scientific">Pedobacter psychrophilus</name>
    <dbReference type="NCBI Taxonomy" id="1826909"/>
    <lineage>
        <taxon>Bacteria</taxon>
        <taxon>Pseudomonadati</taxon>
        <taxon>Bacteroidota</taxon>
        <taxon>Sphingobacteriia</taxon>
        <taxon>Sphingobacteriales</taxon>
        <taxon>Sphingobacteriaceae</taxon>
        <taxon>Pedobacter</taxon>
    </lineage>
</organism>
<reference evidence="8 9" key="1">
    <citation type="submission" date="2016-04" db="EMBL/GenBank/DDBJ databases">
        <authorList>
            <person name="Evans L.H."/>
            <person name="Alamgir A."/>
            <person name="Owens N."/>
            <person name="Weber N.D."/>
            <person name="Virtaneva K."/>
            <person name="Barbian K."/>
            <person name="Babar A."/>
            <person name="Rosenke K."/>
        </authorList>
    </citation>
    <scope>NUCLEOTIDE SEQUENCE [LARGE SCALE GENOMIC DNA]</scope>
    <source>
        <strain evidence="8 9">CCM 8644</strain>
    </source>
</reference>
<evidence type="ECO:0000256" key="6">
    <source>
        <dbReference type="ARBA" id="ARBA00023136"/>
    </source>
</evidence>
<gene>
    <name evidence="8" type="ORF">A5893_04065</name>
</gene>
<dbReference type="STRING" id="1826909.A5893_04065"/>
<dbReference type="EMBL" id="LWHJ01000011">
    <property type="protein sequence ID" value="OAQ42296.1"/>
    <property type="molecule type" value="Genomic_DNA"/>
</dbReference>
<evidence type="ECO:0000313" key="9">
    <source>
        <dbReference type="Proteomes" id="UP000078459"/>
    </source>
</evidence>
<keyword evidence="7" id="KW-0653">Protein transport</keyword>
<keyword evidence="5" id="KW-1133">Transmembrane helix</keyword>
<dbReference type="InterPro" id="IPR003400">
    <property type="entry name" value="ExbD"/>
</dbReference>
<evidence type="ECO:0000256" key="4">
    <source>
        <dbReference type="ARBA" id="ARBA00022692"/>
    </source>
</evidence>
<dbReference type="RefSeq" id="WP_068821324.1">
    <property type="nucleotide sequence ID" value="NZ_LWHJ01000011.1"/>
</dbReference>
<keyword evidence="6" id="KW-0472">Membrane</keyword>
<evidence type="ECO:0000256" key="2">
    <source>
        <dbReference type="ARBA" id="ARBA00005811"/>
    </source>
</evidence>
<reference evidence="8 9" key="2">
    <citation type="submission" date="2016-06" db="EMBL/GenBank/DDBJ databases">
        <title>Pedobacter psychrophilus sp. nov., isolated from Antarctic fragmentary rock.</title>
        <authorList>
            <person name="Svec P."/>
        </authorList>
    </citation>
    <scope>NUCLEOTIDE SEQUENCE [LARGE SCALE GENOMIC DNA]</scope>
    <source>
        <strain evidence="8 9">CCM 8644</strain>
    </source>
</reference>
<dbReference type="AlphaFoldDB" id="A0A179DMJ3"/>
<evidence type="ECO:0000313" key="8">
    <source>
        <dbReference type="EMBL" id="OAQ42296.1"/>
    </source>
</evidence>
<comment type="similarity">
    <text evidence="2 7">Belongs to the ExbD/TolR family.</text>
</comment>
<evidence type="ECO:0000256" key="7">
    <source>
        <dbReference type="RuleBase" id="RU003879"/>
    </source>
</evidence>